<evidence type="ECO:0000256" key="1">
    <source>
        <dbReference type="SAM" id="Coils"/>
    </source>
</evidence>
<organism evidence="3">
    <name type="scientific">uncultured marine thaumarchaeote KM3_98_C03</name>
    <dbReference type="NCBI Taxonomy" id="1456352"/>
    <lineage>
        <taxon>Archaea</taxon>
        <taxon>Nitrososphaerota</taxon>
        <taxon>environmental samples</taxon>
    </lineage>
</organism>
<dbReference type="AlphaFoldDB" id="A0A075HZT2"/>
<keyword evidence="1" id="KW-0175">Coiled coil</keyword>
<evidence type="ECO:0000313" key="3">
    <source>
        <dbReference type="EMBL" id="AIF21154.1"/>
    </source>
</evidence>
<protein>
    <submittedName>
        <fullName evidence="3">Uncharacterized protein</fullName>
    </submittedName>
</protein>
<accession>A0A075HZT2</accession>
<proteinExistence type="predicted"/>
<reference evidence="3" key="1">
    <citation type="journal article" date="2014" name="Genome Biol. Evol.">
        <title>Pangenome evidence for extensive interdomain horizontal transfer affecting lineage core and shell genes in uncultured planktonic thaumarchaeota and euryarchaeota.</title>
        <authorList>
            <person name="Deschamps P."/>
            <person name="Zivanovic Y."/>
            <person name="Moreira D."/>
            <person name="Rodriguez-Valera F."/>
            <person name="Lopez-Garcia P."/>
        </authorList>
    </citation>
    <scope>NUCLEOTIDE SEQUENCE</scope>
</reference>
<feature type="region of interest" description="Disordered" evidence="2">
    <location>
        <begin position="57"/>
        <end position="88"/>
    </location>
</feature>
<sequence>MIDNPEDVQSVKDALKELESLRTALEEVDEFYETAEDQYYTIRSALKGLIYKWNEETGEFEGDPNPYRQEEEDEKLEKAIDRKWEEDD</sequence>
<feature type="compositionally biased region" description="Basic and acidic residues" evidence="2">
    <location>
        <begin position="75"/>
        <end position="88"/>
    </location>
</feature>
<feature type="coiled-coil region" evidence="1">
    <location>
        <begin position="8"/>
        <end position="38"/>
    </location>
</feature>
<name>A0A075HZT2_9ARCH</name>
<evidence type="ECO:0000256" key="2">
    <source>
        <dbReference type="SAM" id="MobiDB-lite"/>
    </source>
</evidence>
<dbReference type="EMBL" id="KF901183">
    <property type="protein sequence ID" value="AIF21154.1"/>
    <property type="molecule type" value="Genomic_DNA"/>
</dbReference>